<keyword evidence="6 8" id="KW-1015">Disulfide bond</keyword>
<dbReference type="CDD" id="cd19941">
    <property type="entry name" value="TIL"/>
    <property type="match status" value="4"/>
</dbReference>
<dbReference type="Proteomes" id="UP001652624">
    <property type="component" value="Chromosome 17"/>
</dbReference>
<dbReference type="Gene3D" id="2.10.25.10">
    <property type="entry name" value="Laminin"/>
    <property type="match status" value="4"/>
</dbReference>
<dbReference type="Pfam" id="PF00094">
    <property type="entry name" value="VWD"/>
    <property type="match status" value="4"/>
</dbReference>
<gene>
    <name evidence="15" type="primary">LOC103127947</name>
</gene>
<accession>A0ABM3W9S7</accession>
<dbReference type="InterPro" id="IPR025155">
    <property type="entry name" value="WxxW_domain"/>
</dbReference>
<feature type="compositionally biased region" description="Polar residues" evidence="9">
    <location>
        <begin position="2476"/>
        <end position="2499"/>
    </location>
</feature>
<organism evidence="14 15">
    <name type="scientific">Erinaceus europaeus</name>
    <name type="common">Western European hedgehog</name>
    <dbReference type="NCBI Taxonomy" id="9365"/>
    <lineage>
        <taxon>Eukaryota</taxon>
        <taxon>Metazoa</taxon>
        <taxon>Chordata</taxon>
        <taxon>Craniata</taxon>
        <taxon>Vertebrata</taxon>
        <taxon>Euteleostomi</taxon>
        <taxon>Mammalia</taxon>
        <taxon>Eutheria</taxon>
        <taxon>Laurasiatheria</taxon>
        <taxon>Eulipotyphla</taxon>
        <taxon>Erinaceidae</taxon>
        <taxon>Erinaceinae</taxon>
        <taxon>Erinaceus</taxon>
    </lineage>
</organism>
<feature type="domain" description="VWFC" evidence="12">
    <location>
        <begin position="3668"/>
        <end position="3732"/>
    </location>
</feature>
<feature type="compositionally biased region" description="Polar residues" evidence="9">
    <location>
        <begin position="2277"/>
        <end position="2291"/>
    </location>
</feature>
<evidence type="ECO:0000256" key="3">
    <source>
        <dbReference type="ARBA" id="ARBA00022729"/>
    </source>
</evidence>
<keyword evidence="3 10" id="KW-0732">Signal</keyword>
<feature type="region of interest" description="Disordered" evidence="9">
    <location>
        <begin position="1883"/>
        <end position="2557"/>
    </location>
</feature>
<dbReference type="PROSITE" id="PS51233">
    <property type="entry name" value="VWFD"/>
    <property type="match status" value="4"/>
</dbReference>
<dbReference type="SMART" id="SM00215">
    <property type="entry name" value="VWC_out"/>
    <property type="match status" value="3"/>
</dbReference>
<dbReference type="InterPro" id="IPR014853">
    <property type="entry name" value="VWF/SSPO/ZAN-like_Cys-rich_dom"/>
</dbReference>
<evidence type="ECO:0000256" key="4">
    <source>
        <dbReference type="ARBA" id="ARBA00022737"/>
    </source>
</evidence>
<feature type="domain" description="CTCK" evidence="11">
    <location>
        <begin position="3798"/>
        <end position="3891"/>
    </location>
</feature>
<feature type="region of interest" description="Disordered" evidence="9">
    <location>
        <begin position="3132"/>
        <end position="3168"/>
    </location>
</feature>
<feature type="region of interest" description="Disordered" evidence="9">
    <location>
        <begin position="2661"/>
        <end position="2957"/>
    </location>
</feature>
<evidence type="ECO:0000256" key="10">
    <source>
        <dbReference type="SAM" id="SignalP"/>
    </source>
</evidence>
<feature type="compositionally biased region" description="Polar residues" evidence="9">
    <location>
        <begin position="2944"/>
        <end position="2957"/>
    </location>
</feature>
<feature type="compositionally biased region" description="Polar residues" evidence="9">
    <location>
        <begin position="2130"/>
        <end position="2144"/>
    </location>
</feature>
<feature type="compositionally biased region" description="Polar residues" evidence="9">
    <location>
        <begin position="2536"/>
        <end position="2557"/>
    </location>
</feature>
<reference evidence="15" key="1">
    <citation type="submission" date="2025-08" db="UniProtKB">
        <authorList>
            <consortium name="RefSeq"/>
        </authorList>
    </citation>
    <scope>IDENTIFICATION</scope>
</reference>
<feature type="compositionally biased region" description="Polar residues" evidence="9">
    <location>
        <begin position="1731"/>
        <end position="1745"/>
    </location>
</feature>
<dbReference type="SUPFAM" id="SSF57567">
    <property type="entry name" value="Serine protease inhibitors"/>
    <property type="match status" value="4"/>
</dbReference>
<feature type="compositionally biased region" description="Polar residues" evidence="9">
    <location>
        <begin position="2382"/>
        <end position="2406"/>
    </location>
</feature>
<evidence type="ECO:0000256" key="5">
    <source>
        <dbReference type="ARBA" id="ARBA00023008"/>
    </source>
</evidence>
<dbReference type="Pfam" id="PF08742">
    <property type="entry name" value="C8"/>
    <property type="match status" value="4"/>
</dbReference>
<dbReference type="PROSITE" id="PS01208">
    <property type="entry name" value="VWFC_1"/>
    <property type="match status" value="1"/>
</dbReference>
<feature type="compositionally biased region" description="Polar residues" evidence="9">
    <location>
        <begin position="2151"/>
        <end position="2165"/>
    </location>
</feature>
<feature type="compositionally biased region" description="Polar residues" evidence="9">
    <location>
        <begin position="1932"/>
        <end position="1946"/>
    </location>
</feature>
<feature type="region of interest" description="Disordered" evidence="9">
    <location>
        <begin position="1431"/>
        <end position="1516"/>
    </location>
</feature>
<feature type="domain" description="VWFD" evidence="13">
    <location>
        <begin position="3231"/>
        <end position="3416"/>
    </location>
</feature>
<dbReference type="Pfam" id="PF13330">
    <property type="entry name" value="Mucin2_WxxW"/>
    <property type="match status" value="5"/>
</dbReference>
<feature type="domain" description="VWFC" evidence="12">
    <location>
        <begin position="3559"/>
        <end position="3631"/>
    </location>
</feature>
<dbReference type="Pfam" id="PF01826">
    <property type="entry name" value="TIL"/>
    <property type="match status" value="2"/>
</dbReference>
<keyword evidence="7" id="KW-0325">Glycoprotein</keyword>
<dbReference type="InterPro" id="IPR001007">
    <property type="entry name" value="VWF_dom"/>
</dbReference>
<feature type="compositionally biased region" description="Low complexity" evidence="9">
    <location>
        <begin position="2106"/>
        <end position="2121"/>
    </location>
</feature>
<keyword evidence="4" id="KW-0677">Repeat</keyword>
<dbReference type="PANTHER" id="PTHR11339:SF408">
    <property type="entry name" value="MUCIN-5B"/>
    <property type="match status" value="1"/>
</dbReference>
<dbReference type="PROSITE" id="PS01185">
    <property type="entry name" value="CTCK_1"/>
    <property type="match status" value="1"/>
</dbReference>
<evidence type="ECO:0000313" key="15">
    <source>
        <dbReference type="RefSeq" id="XP_060033333.1"/>
    </source>
</evidence>
<feature type="compositionally biased region" description="Polar residues" evidence="9">
    <location>
        <begin position="2426"/>
        <end position="2437"/>
    </location>
</feature>
<feature type="compositionally biased region" description="Low complexity" evidence="9">
    <location>
        <begin position="1981"/>
        <end position="1996"/>
    </location>
</feature>
<feature type="compositionally biased region" description="Low complexity" evidence="9">
    <location>
        <begin position="1626"/>
        <end position="1676"/>
    </location>
</feature>
<feature type="compositionally biased region" description="Polar residues" evidence="9">
    <location>
        <begin position="2697"/>
        <end position="2707"/>
    </location>
</feature>
<keyword evidence="5" id="KW-0186">Copper</keyword>
<evidence type="ECO:0000256" key="8">
    <source>
        <dbReference type="PROSITE-ProRule" id="PRU00039"/>
    </source>
</evidence>
<feature type="compositionally biased region" description="Low complexity" evidence="9">
    <location>
        <begin position="1478"/>
        <end position="1501"/>
    </location>
</feature>
<feature type="compositionally biased region" description="Polar residues" evidence="9">
    <location>
        <begin position="2256"/>
        <end position="2270"/>
    </location>
</feature>
<feature type="compositionally biased region" description="Polar residues" evidence="9">
    <location>
        <begin position="2193"/>
        <end position="2228"/>
    </location>
</feature>
<dbReference type="InterPro" id="IPR050780">
    <property type="entry name" value="Mucin_vWF_Thrombospondin_sf"/>
</dbReference>
<name>A0ABM3W9S7_ERIEU</name>
<dbReference type="InterPro" id="IPR001846">
    <property type="entry name" value="VWF_type-D"/>
</dbReference>
<keyword evidence="2" id="KW-0964">Secreted</keyword>
<feature type="compositionally biased region" description="Low complexity" evidence="9">
    <location>
        <begin position="2714"/>
        <end position="2730"/>
    </location>
</feature>
<dbReference type="GeneID" id="103127947"/>
<evidence type="ECO:0000256" key="6">
    <source>
        <dbReference type="ARBA" id="ARBA00023157"/>
    </source>
</evidence>
<feature type="compositionally biased region" description="Polar residues" evidence="9">
    <location>
        <begin position="2078"/>
        <end position="2102"/>
    </location>
</feature>
<comment type="caution">
    <text evidence="8">Lacks conserved residue(s) required for the propagation of feature annotation.</text>
</comment>
<feature type="domain" description="VWFD" evidence="13">
    <location>
        <begin position="885"/>
        <end position="1056"/>
    </location>
</feature>
<evidence type="ECO:0000259" key="11">
    <source>
        <dbReference type="PROSITE" id="PS01225"/>
    </source>
</evidence>
<evidence type="ECO:0000256" key="9">
    <source>
        <dbReference type="SAM" id="MobiDB-lite"/>
    </source>
</evidence>
<feature type="chain" id="PRO_5045192522" evidence="10">
    <location>
        <begin position="24"/>
        <end position="3904"/>
    </location>
</feature>
<feature type="disulfide bond" evidence="8">
    <location>
        <begin position="3834"/>
        <end position="3886"/>
    </location>
</feature>
<dbReference type="Pfam" id="PF25962">
    <property type="entry name" value="TIL_OTOGL_Mucin"/>
    <property type="match status" value="1"/>
</dbReference>
<dbReference type="InterPro" id="IPR036084">
    <property type="entry name" value="Ser_inhib-like_sf"/>
</dbReference>
<dbReference type="InterPro" id="IPR006207">
    <property type="entry name" value="Cys_knot_C"/>
</dbReference>
<comment type="subcellular location">
    <subcellularLocation>
        <location evidence="1">Secreted</location>
    </subcellularLocation>
</comment>
<feature type="compositionally biased region" description="Polar residues" evidence="9">
    <location>
        <begin position="2361"/>
        <end position="2375"/>
    </location>
</feature>
<dbReference type="SMART" id="SM00216">
    <property type="entry name" value="VWD"/>
    <property type="match status" value="4"/>
</dbReference>
<feature type="compositionally biased region" description="Polar residues" evidence="9">
    <location>
        <begin position="2661"/>
        <end position="2681"/>
    </location>
</feature>
<dbReference type="PROSITE" id="PS50184">
    <property type="entry name" value="VWFC_2"/>
    <property type="match status" value="2"/>
</dbReference>
<dbReference type="InterPro" id="IPR002919">
    <property type="entry name" value="TIL_dom"/>
</dbReference>
<feature type="compositionally biased region" description="Pro residues" evidence="9">
    <location>
        <begin position="3133"/>
        <end position="3147"/>
    </location>
</feature>
<sequence length="3904" mass="407494">MGAGCGGRALVCLLVALLFRVAALQGAAASWAAQDSQQQVPVAQQLAFVPPLLVFPSVSPLNPAHNGRVCSTWGDFHYKTFDGAIFRFPGLCNYVLSAHCGAAYEDFNLQVRRAGAAAASPLSRVVLHVQGLVLELANGSVLVDGQREELPYSRAGLLVERSSDYIKVTVRLVLTFMWNGADSALLELDPKYANQTCGLCGDFNGLPDFNEFFTHNAKLTPLQFGNLQKLDGPTEQCQDPLPEPTTNCSRGEDLCLGTLLGPAFSQCTELVDPTAYVDACAQDLCRCPDCPCATFSEYARQCAHAGGQPRDWRGPHLCPAQCPTGMQHHECGSPCADTCSNPERAQLCEDHCVAGCFCPPGMVLDDIGHAGCVPLEHCPCSHGGLVFQPGASFSTSCSSCTCSGGRWQCQERPCPGTCSLDGGSHMSTYDEKLYDLHGDCTYILSKLCEHGGFSVLAELRRCGLTDTETCLKSVTLSLDGGDMNIQIQANGAVFINSIYTQLPVSAANVTIFRPSSFFVLMHTGLGLQVAVQVVPLMQVSLRLEPALRGQMCGLCGNFNQNQADDFRALSGVVEGTAAAFANTWKAQANCPNVRNSYEDPCALSVENENYARHWCSRLTDPTGAFAPCHATVNPAPFHSNCMFDTCNCEKTEDCLCAALSSYVRACASRGVLLQGWRAGVCARYMSNCPKSQNYTYVVDGCPPTCRALGQADATCDVAFVPVDGCTCPEGRFLDAEGACVPPEACPCYFHGSMLAPGEAAHDGDAVCSCAQGKLSCLGDFQQSTGCVAPMVYLDCSNTSAGTPGAECLRSCHSLDVKCFSPHCVSGCVCPPGLVSDGSGGCVAEEDCPCVHNEATYRPGDTIRVDCNTCTCRKRRWECSHQPCLGTCVAYGDSHVITFDGTRYSFEGSCEYTLAQDHCGNSSTSKGTFRVVTENVPCGTTGATCSKAIKLFLESYELILQEGTQKVVQRGPGAQPPYQLRYMGIYLVVETPGGLVVAWDHKTSVFIWLSQDYKGRVCGLCGNFDDNGLNDFTTRSQSVAGSAREFGNSWKFSPTCPDAPAPRDPCSANPYRKAWAQRQCSIINGAPFAACRAHVEPTPYYEACVSDACACDSGGDCECFCTAVAAYAQACRDAGVCVSWRTPDICPLFCDYYNPEGQCEWHYQPCGAPCLRTCRNPSGHCLHDLPGLEGCYPRCPPSEPFFSEDQMKCVAQCGCYDQDGNYYDIGSRVPTPENCQHCDCTLAGLQCTHSLEACTCVYEGQTYGYGDVIYNTTDGLGACLVAICGDNGTIVRRTTDCPRVPTSTPFTFTSTATPVPTTGRTPLPSTVCVRQHCQWSPWVSSGQPEPGPGGGDFETLESLRESSLLVCEAPVDVQCRARQLPETSLEELGQKVQCSPELGLMCFNLEQSPSPCHDYEVRVLCCELQPCAPSPAPGSTAWPLPTATESPEPRTPGPLPTATTVHLPSTPGPLAPTTPGPLPTATTGPLAPTTTRPLAPTTTKPLPTTPGPSVPSASTVPAATSCRPRCEWTEWFDEDYPKSEEAGGDFETYDKIRAAGRSICAQPQDIECRAENFPKLPPEQLGQRVHCHPDLGLVCKNQEQPGRFKMCYNYKIRVLCCGDSHCRPPATATTTATATASPSSTASSAVVATSTRPSSGATLATTGSGTSLGTSTVGSSAPATTPKSPATEPGTRPGSSPAVTRARPGSTTTAPLLLSTTPSPASTLAHTPSPAVTVTSMHPSHSSQPGPNVLTVRVSTSRPATGAQQGRTSTTATSIQSTTACQPRCEWTEWFDVDFPISGVTGGDMETYENIRAAGGRLCAEPQKVECRAENYPEVSIDQVGQNVSCSLQTGLVCRNEDQLGRFRMCFNYNIRVFCCDDTRHCPSTPGPGQSTASTEPVPGHSTGATPVPEHSTASTKPVPGHSTATMPVLGHNTATTPGPGHSTASTKPVPGHSTATMPMPRQSTASTPGPGQSTASTKPVPGHTTATTPGPGHSTASTKPVPSHSTGATPVPGHSTASTKPVPGHSTGATPVPEHSTASTKPVPGHSTATTPVLGHSTATTPGPGHSTASTKPVPGHSTATTPMPRQSTASTPGPGQSTASTKPVPGHTTATTPGPGHSTASTKPVPGHSTASTLGPGHSTASTKPVPGHSTATTPGPGQSTASTKPVPGHGTATTLGPGHSTASTKPMPGHSTATTPMPGQSMASTKSVPGHSTATTPMPGRSTASTKPVPGHSTASTPGPGQSMASTKPVPGHSTATTLGPGQSTASTKPVPGHSTATTLGPGQSTASTKPVPGHSTATTLGPGQSTASTKPVPGHSTATTLGPGQSTASTKPVPGHSTATTLGPGHSTARTKPMPGHSTATMPGPGQSTANTKPVPGHSTATMPMPGQSTASTPGPGQSTASTKPVPGHTTATTPGPGHSTASTKPVPSHSTGATPVPRHSTASTKPVPGHSTASTPGPGQSMASTKPVPGHSTATTPAPGQSMASTTPGPGQSTAMRGPSTEPPEPWTGAPTGPQPGSPTSIARPRFPTTAKLESTPGTPSLSPEQTPGSPTACQPRCYWTDWLDQSFPVPGESGGEFETYSRIRAAGGVVCEHPEALECRAQAWPLVPPQRLGQVVTCRLEEGLVCLNREQAGRFRVCLNYEIRVYCCDRHCPGTPATSPSTRPGSPSAPHTSTWAPTPPSPKVPSTGAAMTATSQTSTKPWSSEVARLKTTATTQTHTAPGVTVPTSEAGPSSPVTTQRVTIPTSEAGPSSSGATQRVTIPTSEAGPSSSGATQRVTVPTSEAGPSSPVTTQRVTVPTSEAGPSSPVTTQRVTVPTSEGGPSSPVTTQRVTVPTSEAGPSSPVTTQRVTVPTSEAGPSSPVATQRVTVPTSEAGPSSPVTTQRVTVPTSEAGPSSSGATQRVTVPTSEAGPSSSGATVYSPSASQGTLPTVPPATSPPALSSGPTSPFLSSTSGGACTPRCMWTEWLDQDYPQPGLNGGDLETLVALRAAGHEFCEQPLAIECRSELKPDVPLAALDQVVECSLGLGLLCRNRDQPGPRPYCHNYSLRLLCCDDRSHCGSPAPASTPASTTLHSPGPSTPCFCQAFGQLFLPGDIVYNRTDKAGCRFYAVCNQHCELDRFQGACPTSQPPLPSASTPPPSASTPLPSASTPPPSPAPGCDLTVPPRQVNETWTLEDCTVARCEGHNHVVLQEPEPVTPVTCASGRQPIKVWPSEQPCDFHYECECSCSGWGDTHFSTFDGTAYSFLDKCTYVLVREIRPRLGNLTILLHGRFCMVPTAHSCPRALSIQYLSTHAVLTTSTGPDGQEEGLVLFDQKRVSLGSSRSGVMAWASPSGTVGVDIPAIGLHVTFNGHGFQIQLPYANFSHNTEGQCGTCTNSRADDCRQPDGTMAPTCQDMAKSWLVPDGSEDCGVQPSPPPPGPSASPCPPPPLCQLLLDQVFAACWDLIPADPFFQACVSDACLPGPHVLPCQSLEAYAAECRGRGLCLDWRNATSGLCDHACPLGMEYRPCGPVQPESCDARTQTPVSTVQTEGCYCPPGQVLLQAQGDACVRQCSCVGPDGDAKSPGERWVSNCQACECDEGSVTVRCQPVRCPAPDRPLECGRTGFVPKSRPRADDPCCPETLCVCNATTCPQRPPTCGPGEDLTHTQEEGDCCPTFECRPKLCEHNGSYYGVGATVPATPCHTCTCLAPDGQPPSVSCEAVACNTTCPQGYRHSPVAGTCCGECVPVACLTPEGAVVQPNETWVNSLVDNCTQYLCEADKEVPVLTPRPSPCPDVASCRGTLKKTGCCYSCQEEEDSCQVHAHTAVLRDGDCVAEAAVSVPFCEGSCPGLSKYSVEAGALQHHCTCCRELRAHQEEVTLQCSNGTAVRHTYTHVDACGCAQACAPPETPEDGSPALL</sequence>
<feature type="compositionally biased region" description="Polar residues" evidence="9">
    <location>
        <begin position="2235"/>
        <end position="2248"/>
    </location>
</feature>
<feature type="signal peptide" evidence="10">
    <location>
        <begin position="1"/>
        <end position="23"/>
    </location>
</feature>
<evidence type="ECO:0000259" key="13">
    <source>
        <dbReference type="PROSITE" id="PS51233"/>
    </source>
</evidence>
<dbReference type="SMART" id="SM00214">
    <property type="entry name" value="VWC"/>
    <property type="match status" value="5"/>
</dbReference>
<feature type="domain" description="VWFD" evidence="13">
    <location>
        <begin position="416"/>
        <end position="591"/>
    </location>
</feature>
<dbReference type="PROSITE" id="PS01225">
    <property type="entry name" value="CTCK_2"/>
    <property type="match status" value="1"/>
</dbReference>
<dbReference type="SUPFAM" id="SSF57603">
    <property type="entry name" value="FnI-like domain"/>
    <property type="match status" value="1"/>
</dbReference>
<dbReference type="SMART" id="SM00041">
    <property type="entry name" value="CT"/>
    <property type="match status" value="1"/>
</dbReference>
<evidence type="ECO:0000259" key="12">
    <source>
        <dbReference type="PROSITE" id="PS50184"/>
    </source>
</evidence>
<feature type="disulfide bond" evidence="8">
    <location>
        <begin position="3819"/>
        <end position="3868"/>
    </location>
</feature>
<feature type="compositionally biased region" description="Polar residues" evidence="9">
    <location>
        <begin position="2319"/>
        <end position="2333"/>
    </location>
</feature>
<evidence type="ECO:0000256" key="1">
    <source>
        <dbReference type="ARBA" id="ARBA00004613"/>
    </source>
</evidence>
<dbReference type="PANTHER" id="PTHR11339">
    <property type="entry name" value="EXTRACELLULAR MATRIX GLYCOPROTEIN RELATED"/>
    <property type="match status" value="1"/>
</dbReference>
<evidence type="ECO:0000256" key="2">
    <source>
        <dbReference type="ARBA" id="ARBA00022525"/>
    </source>
</evidence>
<feature type="domain" description="VWFD" evidence="13">
    <location>
        <begin position="68"/>
        <end position="238"/>
    </location>
</feature>
<feature type="compositionally biased region" description="Polar residues" evidence="9">
    <location>
        <begin position="1997"/>
        <end position="2008"/>
    </location>
</feature>
<dbReference type="InterPro" id="IPR058753">
    <property type="entry name" value="TIL_OTOGL_Mucin"/>
</dbReference>
<feature type="compositionally biased region" description="Polar residues" evidence="9">
    <location>
        <begin position="2731"/>
        <end position="2934"/>
    </location>
</feature>
<feature type="compositionally biased region" description="Polar residues" evidence="9">
    <location>
        <begin position="1953"/>
        <end position="1977"/>
    </location>
</feature>
<proteinExistence type="predicted"/>
<keyword evidence="14" id="KW-1185">Reference proteome</keyword>
<dbReference type="SMART" id="SM00832">
    <property type="entry name" value="C8"/>
    <property type="match status" value="4"/>
</dbReference>
<feature type="disulfide bond" evidence="8">
    <location>
        <begin position="3830"/>
        <end position="3884"/>
    </location>
</feature>
<evidence type="ECO:0000313" key="14">
    <source>
        <dbReference type="Proteomes" id="UP001652624"/>
    </source>
</evidence>
<feature type="compositionally biased region" description="Low complexity" evidence="9">
    <location>
        <begin position="1705"/>
        <end position="1730"/>
    </location>
</feature>
<evidence type="ECO:0000256" key="7">
    <source>
        <dbReference type="ARBA" id="ARBA00023180"/>
    </source>
</evidence>
<feature type="compositionally biased region" description="Pro residues" evidence="9">
    <location>
        <begin position="1465"/>
        <end position="1477"/>
    </location>
</feature>
<feature type="compositionally biased region" description="Polar residues" evidence="9">
    <location>
        <begin position="2455"/>
        <end position="2468"/>
    </location>
</feature>
<feature type="region of interest" description="Disordered" evidence="9">
    <location>
        <begin position="1626"/>
        <end position="1749"/>
    </location>
</feature>
<feature type="compositionally biased region" description="Low complexity" evidence="9">
    <location>
        <begin position="2410"/>
        <end position="2425"/>
    </location>
</feature>
<dbReference type="RefSeq" id="XP_060033333.1">
    <property type="nucleotide sequence ID" value="XM_060177350.1"/>
</dbReference>
<feature type="compositionally biased region" description="Polar residues" evidence="9">
    <location>
        <begin position="2047"/>
        <end position="2071"/>
    </location>
</feature>
<feature type="compositionally biased region" description="Polar residues" evidence="9">
    <location>
        <begin position="2298"/>
        <end position="2312"/>
    </location>
</feature>
<protein>
    <submittedName>
        <fullName evidence="15">Mucin-5B</fullName>
    </submittedName>
</protein>